<dbReference type="InterPro" id="IPR036259">
    <property type="entry name" value="MFS_trans_sf"/>
</dbReference>
<dbReference type="Proteomes" id="UP000000844">
    <property type="component" value="Chromosome"/>
</dbReference>
<evidence type="ECO:0000313" key="8">
    <source>
        <dbReference type="Proteomes" id="UP000000844"/>
    </source>
</evidence>
<evidence type="ECO:0000256" key="2">
    <source>
        <dbReference type="ARBA" id="ARBA00022692"/>
    </source>
</evidence>
<feature type="transmembrane region" description="Helical" evidence="6">
    <location>
        <begin position="130"/>
        <end position="150"/>
    </location>
</feature>
<dbReference type="Pfam" id="PF05653">
    <property type="entry name" value="Mg_trans_NIPA"/>
    <property type="match status" value="1"/>
</dbReference>
<sequence>MIWQVAVAVAGAWCIAIGAAAQERPATTAPGGEVARAASLLRLLRDPRWLAGGALTIVGVAAHLVALSAAPVTLVQPLGVSGLLVAVWLAARWRGRYLSGVELLGIVAVTLGLAGLVGTLPHGATTPTHLPAAFLAGLACFAVAAAIVIPRLAARLSPRTRALLLAATAGACFGFGSALARVVAATVSADVSVLWGPTTLIALALFALGGLQLQNAYRTGHFGLAYATLLIADPLIAAAIGLAVLGESLPTTVTAQVIALASAVVTVIGVIVLAGPAKPPTTEGNTTGSTADNHEENNTDVYIDAVPPRS</sequence>
<dbReference type="HOGENOM" id="CLU_070294_0_0_11"/>
<keyword evidence="8" id="KW-1185">Reference proteome</keyword>
<dbReference type="GO" id="GO:0016020">
    <property type="term" value="C:membrane"/>
    <property type="evidence" value="ECO:0007669"/>
    <property type="project" value="UniProtKB-SubCell"/>
</dbReference>
<evidence type="ECO:0008006" key="9">
    <source>
        <dbReference type="Google" id="ProtNLM"/>
    </source>
</evidence>
<protein>
    <recommendedName>
        <fullName evidence="9">Integral membrane protein</fullName>
    </recommendedName>
</protein>
<feature type="transmembrane region" description="Helical" evidence="6">
    <location>
        <begin position="257"/>
        <end position="275"/>
    </location>
</feature>
<evidence type="ECO:0000256" key="1">
    <source>
        <dbReference type="ARBA" id="ARBA00004141"/>
    </source>
</evidence>
<feature type="transmembrane region" description="Helical" evidence="6">
    <location>
        <begin position="162"/>
        <end position="187"/>
    </location>
</feature>
<evidence type="ECO:0000256" key="3">
    <source>
        <dbReference type="ARBA" id="ARBA00022989"/>
    </source>
</evidence>
<dbReference type="KEGG" id="sna:Snas_2167"/>
<comment type="subcellular location">
    <subcellularLocation>
        <location evidence="1">Membrane</location>
        <topology evidence="1">Multi-pass membrane protein</topology>
    </subcellularLocation>
</comment>
<keyword evidence="4 6" id="KW-0472">Membrane</keyword>
<dbReference type="NCBIfam" id="NF038012">
    <property type="entry name" value="DMT_1"/>
    <property type="match status" value="1"/>
</dbReference>
<feature type="transmembrane region" description="Helical" evidence="6">
    <location>
        <begin position="49"/>
        <end position="68"/>
    </location>
</feature>
<dbReference type="GO" id="GO:0015095">
    <property type="term" value="F:magnesium ion transmembrane transporter activity"/>
    <property type="evidence" value="ECO:0007669"/>
    <property type="project" value="InterPro"/>
</dbReference>
<dbReference type="InterPro" id="IPR008521">
    <property type="entry name" value="Mg_trans_NIPA"/>
</dbReference>
<feature type="transmembrane region" description="Helical" evidence="6">
    <location>
        <begin position="223"/>
        <end position="245"/>
    </location>
</feature>
<organism evidence="7 8">
    <name type="scientific">Stackebrandtia nassauensis (strain DSM 44728 / CIP 108903 / NRRL B-16338 / NBRC 102104 / LLR-40K-21)</name>
    <dbReference type="NCBI Taxonomy" id="446470"/>
    <lineage>
        <taxon>Bacteria</taxon>
        <taxon>Bacillati</taxon>
        <taxon>Actinomycetota</taxon>
        <taxon>Actinomycetes</taxon>
        <taxon>Glycomycetales</taxon>
        <taxon>Glycomycetaceae</taxon>
        <taxon>Stackebrandtia</taxon>
    </lineage>
</organism>
<dbReference type="RefSeq" id="WP_013017430.1">
    <property type="nucleotide sequence ID" value="NC_013947.1"/>
</dbReference>
<gene>
    <name evidence="7" type="ordered locus">Snas_2167</name>
</gene>
<keyword evidence="3 6" id="KW-1133">Transmembrane helix</keyword>
<evidence type="ECO:0000313" key="7">
    <source>
        <dbReference type="EMBL" id="ADD41859.1"/>
    </source>
</evidence>
<keyword evidence="2 6" id="KW-0812">Transmembrane</keyword>
<name>D3Q1Z2_STANL</name>
<evidence type="ECO:0000256" key="4">
    <source>
        <dbReference type="ARBA" id="ARBA00023136"/>
    </source>
</evidence>
<feature type="region of interest" description="Disordered" evidence="5">
    <location>
        <begin position="279"/>
        <end position="310"/>
    </location>
</feature>
<feature type="transmembrane region" description="Helical" evidence="6">
    <location>
        <begin position="74"/>
        <end position="91"/>
    </location>
</feature>
<dbReference type="PANTHER" id="PTHR40761">
    <property type="entry name" value="CONSERVED INTEGRAL MEMBRANE ALANINE VALINE AND LEUCINE RICH PROTEIN-RELATED"/>
    <property type="match status" value="1"/>
</dbReference>
<feature type="transmembrane region" description="Helical" evidence="6">
    <location>
        <begin position="103"/>
        <end position="124"/>
    </location>
</feature>
<proteinExistence type="predicted"/>
<evidence type="ECO:0000256" key="5">
    <source>
        <dbReference type="SAM" id="MobiDB-lite"/>
    </source>
</evidence>
<accession>D3Q1Z2</accession>
<reference evidence="7 8" key="1">
    <citation type="journal article" date="2009" name="Stand. Genomic Sci.">
        <title>Complete genome sequence of Stackebrandtia nassauensis type strain (LLR-40K-21).</title>
        <authorList>
            <person name="Munk C."/>
            <person name="Lapidus A."/>
            <person name="Copeland A."/>
            <person name="Jando M."/>
            <person name="Mayilraj S."/>
            <person name="Glavina Del Rio T."/>
            <person name="Nolan M."/>
            <person name="Chen F."/>
            <person name="Lucas S."/>
            <person name="Tice H."/>
            <person name="Cheng J.F."/>
            <person name="Han C."/>
            <person name="Detter J.C."/>
            <person name="Bruce D."/>
            <person name="Goodwin L."/>
            <person name="Chain P."/>
            <person name="Pitluck S."/>
            <person name="Goker M."/>
            <person name="Ovchinikova G."/>
            <person name="Pati A."/>
            <person name="Ivanova N."/>
            <person name="Mavromatis K."/>
            <person name="Chen A."/>
            <person name="Palaniappan K."/>
            <person name="Land M."/>
            <person name="Hauser L."/>
            <person name="Chang Y.J."/>
            <person name="Jeffries C.D."/>
            <person name="Bristow J."/>
            <person name="Eisen J.A."/>
            <person name="Markowitz V."/>
            <person name="Hugenholtz P."/>
            <person name="Kyrpides N.C."/>
            <person name="Klenk H.P."/>
        </authorList>
    </citation>
    <scope>NUCLEOTIDE SEQUENCE [LARGE SCALE GENOMIC DNA]</scope>
    <source>
        <strain evidence="8">DSM 44728 / CIP 108903 / NRRL B-16338 / NBRC 102104 / LLR-40K-21</strain>
    </source>
</reference>
<dbReference type="SUPFAM" id="SSF103473">
    <property type="entry name" value="MFS general substrate transporter"/>
    <property type="match status" value="1"/>
</dbReference>
<dbReference type="AlphaFoldDB" id="D3Q1Z2"/>
<dbReference type="STRING" id="446470.Snas_2167"/>
<feature type="compositionally biased region" description="Polar residues" evidence="5">
    <location>
        <begin position="282"/>
        <end position="291"/>
    </location>
</feature>
<evidence type="ECO:0000256" key="6">
    <source>
        <dbReference type="SAM" id="Phobius"/>
    </source>
</evidence>
<dbReference type="EMBL" id="CP001778">
    <property type="protein sequence ID" value="ADD41859.1"/>
    <property type="molecule type" value="Genomic_DNA"/>
</dbReference>
<feature type="transmembrane region" description="Helical" evidence="6">
    <location>
        <begin position="193"/>
        <end position="211"/>
    </location>
</feature>
<dbReference type="eggNOG" id="COG0438">
    <property type="taxonomic scope" value="Bacteria"/>
</dbReference>
<dbReference type="PANTHER" id="PTHR40761:SF1">
    <property type="entry name" value="CONSERVED INTEGRAL MEMBRANE ALANINE VALINE AND LEUCINE RICH PROTEIN-RELATED"/>
    <property type="match status" value="1"/>
</dbReference>